<dbReference type="InterPro" id="IPR043128">
    <property type="entry name" value="Rev_trsase/Diguanyl_cyclase"/>
</dbReference>
<keyword evidence="4" id="KW-1133">Transmembrane helix</keyword>
<proteinExistence type="predicted"/>
<name>A0A8J6IVB0_9ALTE</name>
<dbReference type="SMART" id="SM00267">
    <property type="entry name" value="GGDEF"/>
    <property type="match status" value="1"/>
</dbReference>
<keyword evidence="4" id="KW-0472">Membrane</keyword>
<evidence type="ECO:0000313" key="7">
    <source>
        <dbReference type="Proteomes" id="UP000601768"/>
    </source>
</evidence>
<reference evidence="6" key="2">
    <citation type="submission" date="2020-08" db="EMBL/GenBank/DDBJ databases">
        <authorList>
            <person name="Lai Q."/>
        </authorList>
    </citation>
    <scope>NUCLEOTIDE SEQUENCE</scope>
    <source>
        <strain evidence="6">S27-2</strain>
    </source>
</reference>
<evidence type="ECO:0000256" key="1">
    <source>
        <dbReference type="ARBA" id="ARBA00001946"/>
    </source>
</evidence>
<feature type="domain" description="GGDEF" evidence="5">
    <location>
        <begin position="339"/>
        <end position="471"/>
    </location>
</feature>
<gene>
    <name evidence="6" type="ORF">H8B19_11800</name>
</gene>
<dbReference type="EMBL" id="JACNEP010000008">
    <property type="protein sequence ID" value="MBC3766562.1"/>
    <property type="molecule type" value="Genomic_DNA"/>
</dbReference>
<dbReference type="Pfam" id="PF00990">
    <property type="entry name" value="GGDEF"/>
    <property type="match status" value="1"/>
</dbReference>
<sequence length="471" mass="54706">MQTRFFSLKRISIIYVVIIAAVVVAAFWLLKDIVANQSYKQQQAFSPILTLVDQEVLRPVHIAKALATASVYQPYFDTQQFSDTQIVNRLAQLQSRFDLGFYIANENTRKQYNSDGAIFDLIEGKVGWYFEMQQEPSDFLAVLGKREDVHLYIDVKQYDEQGNFIGFAGVSKSLREFLRAFKRFNQAYGIQFVFANNKQQILLASDPHWAPDALNLHKIEQLPWYTEYQRQQQTYSERTKLLNMPDGDILISQITIELLDWQLYIISPMTKRQSELNRTLIYYLIALLVIIYLSYRLVRYIVRDYIQTIDQKANFDPLTNLANRHYLQESFNQMRKRNKRVGIIIVDIDYFKQINDQYGHNAGDLALQMVAQCLQNTTHDSGLAGRWGGDEFIVLLDDADLNETVRMANHIQHCLQQEKIYLSQSSFEIKASYGVTSTEKPGSLEELIEIADRALYQAKNEGRNRICYLAV</sequence>
<dbReference type="InterPro" id="IPR050469">
    <property type="entry name" value="Diguanylate_Cyclase"/>
</dbReference>
<protein>
    <recommendedName>
        <fullName evidence="2">diguanylate cyclase</fullName>
        <ecNumber evidence="2">2.7.7.65</ecNumber>
    </recommendedName>
</protein>
<dbReference type="Proteomes" id="UP000601768">
    <property type="component" value="Unassembled WGS sequence"/>
</dbReference>
<dbReference type="FunFam" id="3.30.70.270:FF:000001">
    <property type="entry name" value="Diguanylate cyclase domain protein"/>
    <property type="match status" value="1"/>
</dbReference>
<dbReference type="Gene3D" id="3.30.70.270">
    <property type="match status" value="1"/>
</dbReference>
<dbReference type="PANTHER" id="PTHR45138">
    <property type="entry name" value="REGULATORY COMPONENTS OF SENSORY TRANSDUCTION SYSTEM"/>
    <property type="match status" value="1"/>
</dbReference>
<organism evidence="6 7">
    <name type="scientific">Neptunicella marina</name>
    <dbReference type="NCBI Taxonomy" id="2125989"/>
    <lineage>
        <taxon>Bacteria</taxon>
        <taxon>Pseudomonadati</taxon>
        <taxon>Pseudomonadota</taxon>
        <taxon>Gammaproteobacteria</taxon>
        <taxon>Alteromonadales</taxon>
        <taxon>Alteromonadaceae</taxon>
        <taxon>Neptunicella</taxon>
    </lineage>
</organism>
<dbReference type="PANTHER" id="PTHR45138:SF9">
    <property type="entry name" value="DIGUANYLATE CYCLASE DGCM-RELATED"/>
    <property type="match status" value="1"/>
</dbReference>
<evidence type="ECO:0000313" key="6">
    <source>
        <dbReference type="EMBL" id="MBC3766562.1"/>
    </source>
</evidence>
<evidence type="ECO:0000256" key="2">
    <source>
        <dbReference type="ARBA" id="ARBA00012528"/>
    </source>
</evidence>
<reference evidence="6" key="1">
    <citation type="journal article" date="2018" name="Int. J. Syst. Evol. Microbiol.">
        <title>Neptunicella marina gen. nov., sp. nov., isolated from surface seawater.</title>
        <authorList>
            <person name="Liu X."/>
            <person name="Lai Q."/>
            <person name="Du Y."/>
            <person name="Zhang X."/>
            <person name="Liu Z."/>
            <person name="Sun F."/>
            <person name="Shao Z."/>
        </authorList>
    </citation>
    <scope>NUCLEOTIDE SEQUENCE</scope>
    <source>
        <strain evidence="6">S27-2</strain>
    </source>
</reference>
<dbReference type="InterPro" id="IPR000160">
    <property type="entry name" value="GGDEF_dom"/>
</dbReference>
<comment type="caution">
    <text evidence="6">The sequence shown here is derived from an EMBL/GenBank/DDBJ whole genome shotgun (WGS) entry which is preliminary data.</text>
</comment>
<accession>A0A8J6IVB0</accession>
<keyword evidence="7" id="KW-1185">Reference proteome</keyword>
<dbReference type="RefSeq" id="WP_186507090.1">
    <property type="nucleotide sequence ID" value="NZ_JACNEP010000008.1"/>
</dbReference>
<dbReference type="SUPFAM" id="SSF55073">
    <property type="entry name" value="Nucleotide cyclase"/>
    <property type="match status" value="1"/>
</dbReference>
<dbReference type="AlphaFoldDB" id="A0A8J6IVB0"/>
<comment type="cofactor">
    <cofactor evidence="1">
        <name>Mg(2+)</name>
        <dbReference type="ChEBI" id="CHEBI:18420"/>
    </cofactor>
</comment>
<dbReference type="CDD" id="cd01949">
    <property type="entry name" value="GGDEF"/>
    <property type="match status" value="1"/>
</dbReference>
<dbReference type="NCBIfam" id="TIGR00254">
    <property type="entry name" value="GGDEF"/>
    <property type="match status" value="1"/>
</dbReference>
<feature type="transmembrane region" description="Helical" evidence="4">
    <location>
        <begin position="12"/>
        <end position="30"/>
    </location>
</feature>
<dbReference type="GO" id="GO:0052621">
    <property type="term" value="F:diguanylate cyclase activity"/>
    <property type="evidence" value="ECO:0007669"/>
    <property type="project" value="UniProtKB-EC"/>
</dbReference>
<keyword evidence="4" id="KW-0812">Transmembrane</keyword>
<dbReference type="PROSITE" id="PS50887">
    <property type="entry name" value="GGDEF"/>
    <property type="match status" value="1"/>
</dbReference>
<evidence type="ECO:0000256" key="4">
    <source>
        <dbReference type="SAM" id="Phobius"/>
    </source>
</evidence>
<feature type="transmembrane region" description="Helical" evidence="4">
    <location>
        <begin position="280"/>
        <end position="298"/>
    </location>
</feature>
<dbReference type="InterPro" id="IPR029787">
    <property type="entry name" value="Nucleotide_cyclase"/>
</dbReference>
<dbReference type="EC" id="2.7.7.65" evidence="2"/>
<evidence type="ECO:0000259" key="5">
    <source>
        <dbReference type="PROSITE" id="PS50887"/>
    </source>
</evidence>
<evidence type="ECO:0000256" key="3">
    <source>
        <dbReference type="ARBA" id="ARBA00034247"/>
    </source>
</evidence>
<comment type="catalytic activity">
    <reaction evidence="3">
        <text>2 GTP = 3',3'-c-di-GMP + 2 diphosphate</text>
        <dbReference type="Rhea" id="RHEA:24898"/>
        <dbReference type="ChEBI" id="CHEBI:33019"/>
        <dbReference type="ChEBI" id="CHEBI:37565"/>
        <dbReference type="ChEBI" id="CHEBI:58805"/>
        <dbReference type="EC" id="2.7.7.65"/>
    </reaction>
</comment>